<dbReference type="GO" id="GO:0005737">
    <property type="term" value="C:cytoplasm"/>
    <property type="evidence" value="ECO:0007669"/>
    <property type="project" value="TreeGrafter"/>
</dbReference>
<dbReference type="Pfam" id="PF04468">
    <property type="entry name" value="PSP1"/>
    <property type="match status" value="1"/>
</dbReference>
<dbReference type="AlphaFoldDB" id="A0A1F5EKU9"/>
<organism evidence="2 3">
    <name type="scientific">Candidatus Berkelbacteria bacterium RIFCSPHIGHO2_12_FULL_36_9</name>
    <dbReference type="NCBI Taxonomy" id="1797469"/>
    <lineage>
        <taxon>Bacteria</taxon>
        <taxon>Candidatus Berkelbacteria</taxon>
    </lineage>
</organism>
<comment type="caution">
    <text evidence="2">The sequence shown here is derived from an EMBL/GenBank/DDBJ whole genome shotgun (WGS) entry which is preliminary data.</text>
</comment>
<proteinExistence type="predicted"/>
<dbReference type="InterPro" id="IPR007557">
    <property type="entry name" value="PSP1_C"/>
</dbReference>
<dbReference type="InterPro" id="IPR047767">
    <property type="entry name" value="PSP1-like"/>
</dbReference>
<dbReference type="EMBL" id="MEZV01000008">
    <property type="protein sequence ID" value="OGD67836.1"/>
    <property type="molecule type" value="Genomic_DNA"/>
</dbReference>
<dbReference type="STRING" id="1797469.A3F08_02845"/>
<dbReference type="Proteomes" id="UP000176451">
    <property type="component" value="Unassembled WGS sequence"/>
</dbReference>
<accession>A0A1F5EKU9</accession>
<name>A0A1F5EKU9_9BACT</name>
<protein>
    <recommendedName>
        <fullName evidence="1">PSP1 C-terminal domain-containing protein</fullName>
    </recommendedName>
</protein>
<dbReference type="PANTHER" id="PTHR43830:SF3">
    <property type="entry name" value="PROTEIN PSP1"/>
    <property type="match status" value="1"/>
</dbReference>
<dbReference type="PROSITE" id="PS51411">
    <property type="entry name" value="PSP1_C"/>
    <property type="match status" value="1"/>
</dbReference>
<feature type="domain" description="PSP1 C-terminal" evidence="1">
    <location>
        <begin position="59"/>
        <end position="144"/>
    </location>
</feature>
<evidence type="ECO:0000313" key="3">
    <source>
        <dbReference type="Proteomes" id="UP000176451"/>
    </source>
</evidence>
<sequence length="257" mass="29491">MYIQIKFPTTEKIYYFQTSDETYKSGDEILVDSGEIQEMAIILSISNNEPSEKDEIMIGEVKRKITPEDRERLERLKEKTKEYLPLCQDKIEIHGLDMRLIDADLSFDEKKLTFFFIAVGRIDFRELVMDLVRTFKKVIRLQQIGTRDEAKIFGGCGKCGRALCCSSFLTNIESITLDMAKEQDIISSSNKLSGSCGKLMCCLAFELKNYRELANKMPQIGEEVKVKNEKGRVVGRSLIKQTYFVETGKGQKMEVEL</sequence>
<gene>
    <name evidence="2" type="ORF">A3F08_02845</name>
</gene>
<reference evidence="2 3" key="1">
    <citation type="journal article" date="2016" name="Nat. Commun.">
        <title>Thousands of microbial genomes shed light on interconnected biogeochemical processes in an aquifer system.</title>
        <authorList>
            <person name="Anantharaman K."/>
            <person name="Brown C.T."/>
            <person name="Hug L.A."/>
            <person name="Sharon I."/>
            <person name="Castelle C.J."/>
            <person name="Probst A.J."/>
            <person name="Thomas B.C."/>
            <person name="Singh A."/>
            <person name="Wilkins M.J."/>
            <person name="Karaoz U."/>
            <person name="Brodie E.L."/>
            <person name="Williams K.H."/>
            <person name="Hubbard S.S."/>
            <person name="Banfield J.F."/>
        </authorList>
    </citation>
    <scope>NUCLEOTIDE SEQUENCE [LARGE SCALE GENOMIC DNA]</scope>
</reference>
<evidence type="ECO:0000259" key="1">
    <source>
        <dbReference type="PROSITE" id="PS51411"/>
    </source>
</evidence>
<dbReference type="NCBIfam" id="NF041131">
    <property type="entry name" value="RicT_YaaT_fam"/>
    <property type="match status" value="1"/>
</dbReference>
<evidence type="ECO:0000313" key="2">
    <source>
        <dbReference type="EMBL" id="OGD67836.1"/>
    </source>
</evidence>
<dbReference type="PANTHER" id="PTHR43830">
    <property type="entry name" value="PROTEIN PSP1"/>
    <property type="match status" value="1"/>
</dbReference>